<dbReference type="Gene3D" id="2.30.24.10">
    <property type="entry name" value="CAT RNA-binding domain"/>
    <property type="match status" value="1"/>
</dbReference>
<dbReference type="STRING" id="519424.AZF04_08595"/>
<evidence type="ECO:0000313" key="4">
    <source>
        <dbReference type="Proteomes" id="UP000075806"/>
    </source>
</evidence>
<dbReference type="NCBIfam" id="NF046042">
    <property type="entry name" value="LicT"/>
    <property type="match status" value="1"/>
</dbReference>
<comment type="caution">
    <text evidence="3">The sequence shown here is derived from an EMBL/GenBank/DDBJ whole genome shotgun (WGS) entry which is preliminary data.</text>
</comment>
<name>A0A162DHY4_9BACI</name>
<dbReference type="GO" id="GO:0003723">
    <property type="term" value="F:RNA binding"/>
    <property type="evidence" value="ECO:0007669"/>
    <property type="project" value="InterPro"/>
</dbReference>
<dbReference type="InterPro" id="IPR036634">
    <property type="entry name" value="PRD_sf"/>
</dbReference>
<dbReference type="InterPro" id="IPR050661">
    <property type="entry name" value="BglG_antiterminators"/>
</dbReference>
<reference evidence="3" key="1">
    <citation type="submission" date="2016-02" db="EMBL/GenBank/DDBJ databases">
        <title>Genome sequence of Bacillus trypoxylicola KCTC 13244(T).</title>
        <authorList>
            <person name="Jeong H."/>
            <person name="Park S.-H."/>
            <person name="Choi S.-K."/>
        </authorList>
    </citation>
    <scope>NUCLEOTIDE SEQUENCE [LARGE SCALE GENOMIC DNA]</scope>
    <source>
        <strain evidence="3">KCTC 13244</strain>
    </source>
</reference>
<accession>A0A162DHY4</accession>
<dbReference type="PANTHER" id="PTHR30185">
    <property type="entry name" value="CRYPTIC BETA-GLUCOSIDE BGL OPERON ANTITERMINATOR"/>
    <property type="match status" value="1"/>
</dbReference>
<dbReference type="AlphaFoldDB" id="A0A162DHY4"/>
<dbReference type="GO" id="GO:0006355">
    <property type="term" value="P:regulation of DNA-templated transcription"/>
    <property type="evidence" value="ECO:0007669"/>
    <property type="project" value="InterPro"/>
</dbReference>
<dbReference type="EMBL" id="LTAO01000023">
    <property type="protein sequence ID" value="KYG29687.1"/>
    <property type="molecule type" value="Genomic_DNA"/>
</dbReference>
<dbReference type="PANTHER" id="PTHR30185:SF15">
    <property type="entry name" value="CRYPTIC BETA-GLUCOSIDE BGL OPERON ANTITERMINATOR"/>
    <property type="match status" value="1"/>
</dbReference>
<dbReference type="SUPFAM" id="SSF63520">
    <property type="entry name" value="PTS-regulatory domain, PRD"/>
    <property type="match status" value="2"/>
</dbReference>
<proteinExistence type="predicted"/>
<dbReference type="PROSITE" id="PS51372">
    <property type="entry name" value="PRD_2"/>
    <property type="match status" value="2"/>
</dbReference>
<dbReference type="Pfam" id="PF03123">
    <property type="entry name" value="CAT_RBD"/>
    <property type="match status" value="1"/>
</dbReference>
<protein>
    <submittedName>
        <fullName evidence="3">Transcription antiterminator BglG</fullName>
    </submittedName>
</protein>
<gene>
    <name evidence="3" type="ORF">AZF04_08595</name>
</gene>
<dbReference type="SMART" id="SM01061">
    <property type="entry name" value="CAT_RBD"/>
    <property type="match status" value="1"/>
</dbReference>
<keyword evidence="4" id="KW-1185">Reference proteome</keyword>
<evidence type="ECO:0000259" key="2">
    <source>
        <dbReference type="PROSITE" id="PS51372"/>
    </source>
</evidence>
<feature type="domain" description="PRD" evidence="2">
    <location>
        <begin position="66"/>
        <end position="171"/>
    </location>
</feature>
<organism evidence="3 4">
    <name type="scientific">Alkalihalobacillus trypoxylicola</name>
    <dbReference type="NCBI Taxonomy" id="519424"/>
    <lineage>
        <taxon>Bacteria</taxon>
        <taxon>Bacillati</taxon>
        <taxon>Bacillota</taxon>
        <taxon>Bacilli</taxon>
        <taxon>Bacillales</taxon>
        <taxon>Bacillaceae</taxon>
        <taxon>Alkalihalobacillus</taxon>
    </lineage>
</organism>
<keyword evidence="1" id="KW-0677">Repeat</keyword>
<dbReference type="OrthoDB" id="9813552at2"/>
<sequence>MVRIKKIYNNNIILAHDEKSVEKILLGKGIGFGKKEGDEVTEEKVEKIFTLETKELVDSFVNLVHEIPIKHFELTNIIIKEAEKQLNTTFNDSIYIGLTDHINYALFRHKQGEHIRNAFLWEIKKFYPQEYKVALHALETIYYYEKIKLTEHEASFIALHFVNGQNVESDIDIKGNRENAVILDILNIIKFHFKMEIEEDSINYSRFVTHLRFFLERINGQVRYDSDDNQLFKQVKAKYTDTYQCILKIDAYFQSKMNVSMTTEEQLYFILHINRLTNRENQIRSHNGL</sequence>
<dbReference type="Gene3D" id="1.10.1790.10">
    <property type="entry name" value="PRD domain"/>
    <property type="match status" value="2"/>
</dbReference>
<feature type="domain" description="PRD" evidence="2">
    <location>
        <begin position="173"/>
        <end position="283"/>
    </location>
</feature>
<dbReference type="InterPro" id="IPR004341">
    <property type="entry name" value="CAT_RNA-bd_dom"/>
</dbReference>
<dbReference type="Pfam" id="PF00874">
    <property type="entry name" value="PRD"/>
    <property type="match status" value="2"/>
</dbReference>
<dbReference type="InterPro" id="IPR036650">
    <property type="entry name" value="CAT_RNA-bd_dom_sf"/>
</dbReference>
<dbReference type="InterPro" id="IPR011608">
    <property type="entry name" value="PRD"/>
</dbReference>
<evidence type="ECO:0000313" key="3">
    <source>
        <dbReference type="EMBL" id="KYG29687.1"/>
    </source>
</evidence>
<evidence type="ECO:0000256" key="1">
    <source>
        <dbReference type="ARBA" id="ARBA00022737"/>
    </source>
</evidence>
<dbReference type="Proteomes" id="UP000075806">
    <property type="component" value="Unassembled WGS sequence"/>
</dbReference>
<dbReference type="SUPFAM" id="SSF50151">
    <property type="entry name" value="SacY-like RNA-binding domain"/>
    <property type="match status" value="1"/>
</dbReference>